<dbReference type="Pfam" id="PF03087">
    <property type="entry name" value="BPS1"/>
    <property type="match status" value="1"/>
</dbReference>
<dbReference type="STRING" id="4540.A0A3L6QFW1"/>
<gene>
    <name evidence="2" type="ORF">C2845_PM12G03280</name>
</gene>
<feature type="transmembrane region" description="Helical" evidence="1">
    <location>
        <begin position="12"/>
        <end position="32"/>
    </location>
</feature>
<protein>
    <submittedName>
        <fullName evidence="2">Uncharacterized protein</fullName>
    </submittedName>
</protein>
<keyword evidence="3" id="KW-1185">Reference proteome</keyword>
<accession>A0A3L6QFW1</accession>
<proteinExistence type="predicted"/>
<dbReference type="GO" id="GO:0048364">
    <property type="term" value="P:root development"/>
    <property type="evidence" value="ECO:0007669"/>
    <property type="project" value="InterPro"/>
</dbReference>
<name>A0A3L6QFW1_PANMI</name>
<keyword evidence="1" id="KW-1133">Transmembrane helix</keyword>
<organism evidence="2 3">
    <name type="scientific">Panicum miliaceum</name>
    <name type="common">Proso millet</name>
    <name type="synonym">Broomcorn millet</name>
    <dbReference type="NCBI Taxonomy" id="4540"/>
    <lineage>
        <taxon>Eukaryota</taxon>
        <taxon>Viridiplantae</taxon>
        <taxon>Streptophyta</taxon>
        <taxon>Embryophyta</taxon>
        <taxon>Tracheophyta</taxon>
        <taxon>Spermatophyta</taxon>
        <taxon>Magnoliopsida</taxon>
        <taxon>Liliopsida</taxon>
        <taxon>Poales</taxon>
        <taxon>Poaceae</taxon>
        <taxon>PACMAD clade</taxon>
        <taxon>Panicoideae</taxon>
        <taxon>Panicodae</taxon>
        <taxon>Paniceae</taxon>
        <taxon>Panicinae</taxon>
        <taxon>Panicum</taxon>
        <taxon>Panicum sect. Panicum</taxon>
    </lineage>
</organism>
<dbReference type="AlphaFoldDB" id="A0A3L6QFW1"/>
<dbReference type="PANTHER" id="PTHR33070:SF117">
    <property type="match status" value="1"/>
</dbReference>
<dbReference type="OrthoDB" id="1701699at2759"/>
<comment type="caution">
    <text evidence="2">The sequence shown here is derived from an EMBL/GenBank/DDBJ whole genome shotgun (WGS) entry which is preliminary data.</text>
</comment>
<keyword evidence="1" id="KW-0812">Transmembrane</keyword>
<evidence type="ECO:0000313" key="2">
    <source>
        <dbReference type="EMBL" id="RLM78246.1"/>
    </source>
</evidence>
<evidence type="ECO:0000256" key="1">
    <source>
        <dbReference type="SAM" id="Phobius"/>
    </source>
</evidence>
<dbReference type="EMBL" id="PQIB02000012">
    <property type="protein sequence ID" value="RLM78246.1"/>
    <property type="molecule type" value="Genomic_DNA"/>
</dbReference>
<dbReference type="Proteomes" id="UP000275267">
    <property type="component" value="Unassembled WGS sequence"/>
</dbReference>
<sequence length="313" mass="35237">MSQQHSTSSVAIFFLSAGLQCYCFSFLGYILANRSLVDTIAAQLLTTISKETRKNTAPLLEAMAFILRSTSLPSSLRSEEINIEEQLQSLKATISSATTEKVVDGIRRLGGLYSSIEEMMCSPTGQVSLCQPQQRKAVEQELEKSLIFLDLCNAMQENFSELKTSIQEMQLVIKRGNDSALKSKIQSYIRLAKKVQKQLEKISKKPITVDQESCRVTKQLAEAREIGISMLESLPHLLLNQIAMPSSSKWSLLSRTTHKRRLTCEEEQLQAMELVIVDLEIGIETLFRKLIQSRVLVLNTQFVDRLCTNLDPM</sequence>
<keyword evidence="1" id="KW-0472">Membrane</keyword>
<reference evidence="3" key="1">
    <citation type="journal article" date="2019" name="Nat. Commun.">
        <title>The genome of broomcorn millet.</title>
        <authorList>
            <person name="Zou C."/>
            <person name="Miki D."/>
            <person name="Li D."/>
            <person name="Tang Q."/>
            <person name="Xiao L."/>
            <person name="Rajput S."/>
            <person name="Deng P."/>
            <person name="Jia W."/>
            <person name="Huang R."/>
            <person name="Zhang M."/>
            <person name="Sun Y."/>
            <person name="Hu J."/>
            <person name="Fu X."/>
            <person name="Schnable P.S."/>
            <person name="Li F."/>
            <person name="Zhang H."/>
            <person name="Feng B."/>
            <person name="Zhu X."/>
            <person name="Liu R."/>
            <person name="Schnable J.C."/>
            <person name="Zhu J.-K."/>
            <person name="Zhang H."/>
        </authorList>
    </citation>
    <scope>NUCLEOTIDE SEQUENCE [LARGE SCALE GENOMIC DNA]</scope>
</reference>
<dbReference type="GO" id="GO:0048367">
    <property type="term" value="P:shoot system development"/>
    <property type="evidence" value="ECO:0007669"/>
    <property type="project" value="InterPro"/>
</dbReference>
<dbReference type="PANTHER" id="PTHR33070">
    <property type="entry name" value="OS06G0725500 PROTEIN"/>
    <property type="match status" value="1"/>
</dbReference>
<dbReference type="InterPro" id="IPR004320">
    <property type="entry name" value="BPS1_pln"/>
</dbReference>
<evidence type="ECO:0000313" key="3">
    <source>
        <dbReference type="Proteomes" id="UP000275267"/>
    </source>
</evidence>